<dbReference type="EMBL" id="OIVN01002846">
    <property type="protein sequence ID" value="SPD06896.1"/>
    <property type="molecule type" value="Genomic_DNA"/>
</dbReference>
<name>A0A2N9GX25_FAGSY</name>
<gene>
    <name evidence="2" type="ORF">FSB_LOCUS34778</name>
</gene>
<dbReference type="AlphaFoldDB" id="A0A2N9GX25"/>
<reference evidence="2" key="1">
    <citation type="submission" date="2018-02" db="EMBL/GenBank/DDBJ databases">
        <authorList>
            <person name="Cohen D.B."/>
            <person name="Kent A.D."/>
        </authorList>
    </citation>
    <scope>NUCLEOTIDE SEQUENCE</scope>
</reference>
<feature type="compositionally biased region" description="Pro residues" evidence="1">
    <location>
        <begin position="45"/>
        <end position="54"/>
    </location>
</feature>
<accession>A0A2N9GX25</accession>
<sequence>MLLPQATSSLHISSIGFLFNNLGYLITDKGGAVGVHKNRTQLVPSVPPPPPPSTNPLGLAARSTSPLQFQPFRRPPPCRRPRTHQESPSPPSSSTRQSLCKMAGKKPMKGSDETHGVGLGSSLH</sequence>
<proteinExistence type="predicted"/>
<evidence type="ECO:0000313" key="2">
    <source>
        <dbReference type="EMBL" id="SPD06896.1"/>
    </source>
</evidence>
<protein>
    <submittedName>
        <fullName evidence="2">Uncharacterized protein</fullName>
    </submittedName>
</protein>
<organism evidence="2">
    <name type="scientific">Fagus sylvatica</name>
    <name type="common">Beechnut</name>
    <dbReference type="NCBI Taxonomy" id="28930"/>
    <lineage>
        <taxon>Eukaryota</taxon>
        <taxon>Viridiplantae</taxon>
        <taxon>Streptophyta</taxon>
        <taxon>Embryophyta</taxon>
        <taxon>Tracheophyta</taxon>
        <taxon>Spermatophyta</taxon>
        <taxon>Magnoliopsida</taxon>
        <taxon>eudicotyledons</taxon>
        <taxon>Gunneridae</taxon>
        <taxon>Pentapetalae</taxon>
        <taxon>rosids</taxon>
        <taxon>fabids</taxon>
        <taxon>Fagales</taxon>
        <taxon>Fagaceae</taxon>
        <taxon>Fagus</taxon>
    </lineage>
</organism>
<evidence type="ECO:0000256" key="1">
    <source>
        <dbReference type="SAM" id="MobiDB-lite"/>
    </source>
</evidence>
<feature type="region of interest" description="Disordered" evidence="1">
    <location>
        <begin position="38"/>
        <end position="124"/>
    </location>
</feature>